<name>A0A955LWG1_UNCKA</name>
<dbReference type="Proteomes" id="UP000699691">
    <property type="component" value="Unassembled WGS sequence"/>
</dbReference>
<dbReference type="EMBL" id="JAGQKY010000137">
    <property type="protein sequence ID" value="MCA9397773.1"/>
    <property type="molecule type" value="Genomic_DNA"/>
</dbReference>
<proteinExistence type="predicted"/>
<evidence type="ECO:0000313" key="1">
    <source>
        <dbReference type="EMBL" id="MCA9397773.1"/>
    </source>
</evidence>
<evidence type="ECO:0000313" key="2">
    <source>
        <dbReference type="Proteomes" id="UP000699691"/>
    </source>
</evidence>
<accession>A0A955LWG1</accession>
<organism evidence="1 2">
    <name type="scientific">candidate division WWE3 bacterium</name>
    <dbReference type="NCBI Taxonomy" id="2053526"/>
    <lineage>
        <taxon>Bacteria</taxon>
        <taxon>Katanobacteria</taxon>
    </lineage>
</organism>
<sequence>MQYAIVEICCDDNSYVTNAAIFETELTDPEQILMAYVPFIKAGSGTNVLCIFLEGHQYVIEDTFYRSEWKFYDYG</sequence>
<protein>
    <submittedName>
        <fullName evidence="1">Uncharacterized protein</fullName>
    </submittedName>
</protein>
<reference evidence="1" key="2">
    <citation type="journal article" date="2021" name="Microbiome">
        <title>Successional dynamics and alternative stable states in a saline activated sludge microbial community over 9 years.</title>
        <authorList>
            <person name="Wang Y."/>
            <person name="Ye J."/>
            <person name="Ju F."/>
            <person name="Liu L."/>
            <person name="Boyd J.A."/>
            <person name="Deng Y."/>
            <person name="Parks D.H."/>
            <person name="Jiang X."/>
            <person name="Yin X."/>
            <person name="Woodcroft B.J."/>
            <person name="Tyson G.W."/>
            <person name="Hugenholtz P."/>
            <person name="Polz M.F."/>
            <person name="Zhang T."/>
        </authorList>
    </citation>
    <scope>NUCLEOTIDE SEQUENCE</scope>
    <source>
        <strain evidence="1">HKST-UBA02</strain>
    </source>
</reference>
<reference evidence="1" key="1">
    <citation type="submission" date="2020-04" db="EMBL/GenBank/DDBJ databases">
        <authorList>
            <person name="Zhang T."/>
        </authorList>
    </citation>
    <scope>NUCLEOTIDE SEQUENCE</scope>
    <source>
        <strain evidence="1">HKST-UBA02</strain>
    </source>
</reference>
<dbReference type="AlphaFoldDB" id="A0A955LWG1"/>
<comment type="caution">
    <text evidence="1">The sequence shown here is derived from an EMBL/GenBank/DDBJ whole genome shotgun (WGS) entry which is preliminary data.</text>
</comment>
<gene>
    <name evidence="1" type="ORF">KC573_03000</name>
</gene>